<organism evidence="2 3">
    <name type="scientific">Novosphingobium flavum</name>
    <dbReference type="NCBI Taxonomy" id="1778672"/>
    <lineage>
        <taxon>Bacteria</taxon>
        <taxon>Pseudomonadati</taxon>
        <taxon>Pseudomonadota</taxon>
        <taxon>Alphaproteobacteria</taxon>
        <taxon>Sphingomonadales</taxon>
        <taxon>Sphingomonadaceae</taxon>
        <taxon>Novosphingobium</taxon>
    </lineage>
</organism>
<feature type="chain" id="PRO_5031279860" evidence="1">
    <location>
        <begin position="33"/>
        <end position="287"/>
    </location>
</feature>
<dbReference type="AlphaFoldDB" id="A0A7X1FQI8"/>
<comment type="caution">
    <text evidence="2">The sequence shown here is derived from an EMBL/GenBank/DDBJ whole genome shotgun (WGS) entry which is preliminary data.</text>
</comment>
<evidence type="ECO:0000313" key="3">
    <source>
        <dbReference type="Proteomes" id="UP000566813"/>
    </source>
</evidence>
<dbReference type="Proteomes" id="UP000566813">
    <property type="component" value="Unassembled WGS sequence"/>
</dbReference>
<evidence type="ECO:0000313" key="2">
    <source>
        <dbReference type="EMBL" id="MBC2664682.1"/>
    </source>
</evidence>
<name>A0A7X1FQI8_9SPHN</name>
<accession>A0A7X1FQI8</accession>
<evidence type="ECO:0000256" key="1">
    <source>
        <dbReference type="SAM" id="SignalP"/>
    </source>
</evidence>
<feature type="signal peptide" evidence="1">
    <location>
        <begin position="1"/>
        <end position="32"/>
    </location>
</feature>
<reference evidence="2 3" key="1">
    <citation type="submission" date="2020-08" db="EMBL/GenBank/DDBJ databases">
        <title>The genome sequence of type strain Novosphingobium flavum NBRC 111647.</title>
        <authorList>
            <person name="Liu Y."/>
        </authorList>
    </citation>
    <scope>NUCLEOTIDE SEQUENCE [LARGE SCALE GENOMIC DNA]</scope>
    <source>
        <strain evidence="2 3">NBRC 111647</strain>
    </source>
</reference>
<sequence length="287" mass="30728">MCRETRSRFRAPVRALAGLALGWVLFAATANAKTAPAPVPLLSYADFADLSDNAPTILRAQVRSVAVVEPARAPGVRPGWARLYVEARTVALLTGAPLTGDSLRYQADVPLDPKGKVPRLIKREVILFARTVPARPGELQLVAPDAQVLWSPEGEARLRGVLDELLGAGAPGRLRGVQEAIFVPGNLVGEGETQMFLAMANGEPASISVVHAPNQPRRWSVSFSEVVDSTGAPPRADTLAWYRLACFLPRRLDPAVNVSATGEDKAQAGADYAWVLEQLGPCTRTRG</sequence>
<protein>
    <submittedName>
        <fullName evidence="2">Uncharacterized protein</fullName>
    </submittedName>
</protein>
<proteinExistence type="predicted"/>
<keyword evidence="3" id="KW-1185">Reference proteome</keyword>
<gene>
    <name evidence="2" type="ORF">H7F51_04020</name>
</gene>
<dbReference type="EMBL" id="JACLAW010000002">
    <property type="protein sequence ID" value="MBC2664682.1"/>
    <property type="molecule type" value="Genomic_DNA"/>
</dbReference>
<keyword evidence="1" id="KW-0732">Signal</keyword>